<comment type="caution">
    <text evidence="5">The sequence shown here is derived from an EMBL/GenBank/DDBJ whole genome shotgun (WGS) entry which is preliminary data.</text>
</comment>
<evidence type="ECO:0000259" key="2">
    <source>
        <dbReference type="PROSITE" id="PS50113"/>
    </source>
</evidence>
<dbReference type="InterPro" id="IPR013655">
    <property type="entry name" value="PAS_fold_3"/>
</dbReference>
<name>A0A429XUR5_9BACI</name>
<evidence type="ECO:0000259" key="1">
    <source>
        <dbReference type="PROSITE" id="PS50112"/>
    </source>
</evidence>
<dbReference type="NCBIfam" id="TIGR00229">
    <property type="entry name" value="sensory_box"/>
    <property type="match status" value="2"/>
</dbReference>
<reference evidence="5" key="1">
    <citation type="submission" date="2018-12" db="EMBL/GenBank/DDBJ databases">
        <authorList>
            <person name="Sun L."/>
            <person name="Chen Z."/>
        </authorList>
    </citation>
    <scope>NUCLEOTIDE SEQUENCE [LARGE SCALE GENOMIC DNA]</scope>
    <source>
        <strain evidence="5">3-2-2</strain>
    </source>
</reference>
<dbReference type="InterPro" id="IPR000014">
    <property type="entry name" value="PAS"/>
</dbReference>
<dbReference type="PROSITE" id="PS50883">
    <property type="entry name" value="EAL"/>
    <property type="match status" value="1"/>
</dbReference>
<feature type="domain" description="EAL" evidence="3">
    <location>
        <begin position="456"/>
        <end position="709"/>
    </location>
</feature>
<dbReference type="CDD" id="cd00130">
    <property type="entry name" value="PAS"/>
    <property type="match status" value="2"/>
</dbReference>
<dbReference type="SMART" id="SM00052">
    <property type="entry name" value="EAL"/>
    <property type="match status" value="1"/>
</dbReference>
<evidence type="ECO:0000259" key="3">
    <source>
        <dbReference type="PROSITE" id="PS50883"/>
    </source>
</evidence>
<dbReference type="Pfam" id="PF00563">
    <property type="entry name" value="EAL"/>
    <property type="match status" value="1"/>
</dbReference>
<proteinExistence type="predicted"/>
<dbReference type="CDD" id="cd01949">
    <property type="entry name" value="GGDEF"/>
    <property type="match status" value="1"/>
</dbReference>
<dbReference type="Gene3D" id="3.30.70.270">
    <property type="match status" value="1"/>
</dbReference>
<dbReference type="PANTHER" id="PTHR44757">
    <property type="entry name" value="DIGUANYLATE CYCLASE DGCP"/>
    <property type="match status" value="1"/>
</dbReference>
<dbReference type="InterPro" id="IPR052155">
    <property type="entry name" value="Biofilm_reg_signaling"/>
</dbReference>
<dbReference type="InterPro" id="IPR029787">
    <property type="entry name" value="Nucleotide_cyclase"/>
</dbReference>
<dbReference type="InterPro" id="IPR000700">
    <property type="entry name" value="PAS-assoc_C"/>
</dbReference>
<evidence type="ECO:0000313" key="5">
    <source>
        <dbReference type="EMBL" id="RST71880.1"/>
    </source>
</evidence>
<dbReference type="SUPFAM" id="SSF141868">
    <property type="entry name" value="EAL domain-like"/>
    <property type="match status" value="1"/>
</dbReference>
<dbReference type="AlphaFoldDB" id="A0A429XUR5"/>
<dbReference type="InterPro" id="IPR035919">
    <property type="entry name" value="EAL_sf"/>
</dbReference>
<sequence length="712" mass="80922">MKPTFTYESFNSPYLDGVVFEDNEKIQRLFKELSDVKYALDQSSIVAITDRRGVIQYVNDQFCRISKYDREELLGQDHKILNSHYHPKAFFKELWATIGAGKIWRGEVKNRAKDDTFYWVDTTIVPFLNDNGKPYQYVSIRDDITARKQMEEEIRNSKDKKFRIITENSLDLISIINTDKQFLYVSPSFYSLLGYDLKEMETSPFLELVHSEDRETVDTELKEIIGNKGASCHLEFRIRTVSGDYIYVKMKANPVLRQNGSIKNIVVVMSDISERKKSERMLKHFAYHDALTGLPNRRLFMTKLRSAVRDENTTGLAVMFMDLDRFKYINDTWGHDAGDLVLMEAARRIRETIAPTDIVSRLGGDEFTIILTNNPDQEKVEQVAKKIQISFLSPFDVGGNFYSLSASIGISIFPEDGKEADKLLTRADTALYNVKEQGRRGYVFFNENMEKESLERILLENDLRIAIKEGLLELEYKSRLDSNSGSLMGVELLVCWDHPELGRIEPGKLLSLAKETGLLPPLGEWMLRQGCEQCKAWQNQGYPPIIMTIQLFGEQLKQADFSNVVEGILSETGVDPSWLELEVAETELAGLDHAADLLNTIKQLGVYLSINQFGSGSTIFSYIHLLSIDTIKLDPSFVKNIELNDKGRAVVKAVVSLAQALEIKVVAEGIEQQLQLELINGDDYAQIQGYSPGSPLSLKEIEDALEKEPILS</sequence>
<protein>
    <submittedName>
        <fullName evidence="5">Bifunctional diguanylate cyclase/phosphodiesterase</fullName>
    </submittedName>
</protein>
<dbReference type="SUPFAM" id="SSF55073">
    <property type="entry name" value="Nucleotide cyclase"/>
    <property type="match status" value="1"/>
</dbReference>
<accession>A0A429XUR5</accession>
<feature type="domain" description="PAS" evidence="1">
    <location>
        <begin position="158"/>
        <end position="228"/>
    </location>
</feature>
<organism evidence="5 6">
    <name type="scientific">Siminovitchia acidinfaciens</name>
    <dbReference type="NCBI Taxonomy" id="2321395"/>
    <lineage>
        <taxon>Bacteria</taxon>
        <taxon>Bacillati</taxon>
        <taxon>Bacillota</taxon>
        <taxon>Bacilli</taxon>
        <taxon>Bacillales</taxon>
        <taxon>Bacillaceae</taxon>
        <taxon>Siminovitchia</taxon>
    </lineage>
</organism>
<dbReference type="SMART" id="SM00267">
    <property type="entry name" value="GGDEF"/>
    <property type="match status" value="1"/>
</dbReference>
<dbReference type="PROSITE" id="PS50113">
    <property type="entry name" value="PAC"/>
    <property type="match status" value="2"/>
</dbReference>
<dbReference type="OrthoDB" id="9759607at2"/>
<dbReference type="SMART" id="SM00086">
    <property type="entry name" value="PAC"/>
    <property type="match status" value="2"/>
</dbReference>
<dbReference type="InterPro" id="IPR000160">
    <property type="entry name" value="GGDEF_dom"/>
</dbReference>
<dbReference type="FunFam" id="3.30.70.270:FF:000001">
    <property type="entry name" value="Diguanylate cyclase domain protein"/>
    <property type="match status" value="1"/>
</dbReference>
<dbReference type="Gene3D" id="3.20.20.450">
    <property type="entry name" value="EAL domain"/>
    <property type="match status" value="1"/>
</dbReference>
<dbReference type="PANTHER" id="PTHR44757:SF2">
    <property type="entry name" value="BIOFILM ARCHITECTURE MAINTENANCE PROTEIN MBAA"/>
    <property type="match status" value="1"/>
</dbReference>
<feature type="domain" description="GGDEF" evidence="4">
    <location>
        <begin position="314"/>
        <end position="447"/>
    </location>
</feature>
<feature type="domain" description="PAC" evidence="2">
    <location>
        <begin position="104"/>
        <end position="156"/>
    </location>
</feature>
<keyword evidence="6" id="KW-1185">Reference proteome</keyword>
<dbReference type="CDD" id="cd01948">
    <property type="entry name" value="EAL"/>
    <property type="match status" value="1"/>
</dbReference>
<dbReference type="InterPro" id="IPR001633">
    <property type="entry name" value="EAL_dom"/>
</dbReference>
<dbReference type="Pfam" id="PF13426">
    <property type="entry name" value="PAS_9"/>
    <property type="match status" value="1"/>
</dbReference>
<dbReference type="Pfam" id="PF00990">
    <property type="entry name" value="GGDEF"/>
    <property type="match status" value="1"/>
</dbReference>
<dbReference type="NCBIfam" id="TIGR00254">
    <property type="entry name" value="GGDEF"/>
    <property type="match status" value="1"/>
</dbReference>
<gene>
    <name evidence="5" type="ORF">D4T97_018155</name>
</gene>
<dbReference type="EMBL" id="QYTV02000011">
    <property type="protein sequence ID" value="RST71880.1"/>
    <property type="molecule type" value="Genomic_DNA"/>
</dbReference>
<evidence type="ECO:0000313" key="6">
    <source>
        <dbReference type="Proteomes" id="UP000287156"/>
    </source>
</evidence>
<dbReference type="InterPro" id="IPR043128">
    <property type="entry name" value="Rev_trsase/Diguanyl_cyclase"/>
</dbReference>
<dbReference type="Pfam" id="PF08447">
    <property type="entry name" value="PAS_3"/>
    <property type="match status" value="1"/>
</dbReference>
<dbReference type="PROSITE" id="PS50887">
    <property type="entry name" value="GGDEF"/>
    <property type="match status" value="1"/>
</dbReference>
<dbReference type="InterPro" id="IPR035965">
    <property type="entry name" value="PAS-like_dom_sf"/>
</dbReference>
<feature type="domain" description="PAC" evidence="2">
    <location>
        <begin position="232"/>
        <end position="284"/>
    </location>
</feature>
<dbReference type="SUPFAM" id="SSF55785">
    <property type="entry name" value="PYP-like sensor domain (PAS domain)"/>
    <property type="match status" value="2"/>
</dbReference>
<dbReference type="InterPro" id="IPR001610">
    <property type="entry name" value="PAC"/>
</dbReference>
<feature type="domain" description="PAS" evidence="1">
    <location>
        <begin position="32"/>
        <end position="88"/>
    </location>
</feature>
<dbReference type="PROSITE" id="PS50112">
    <property type="entry name" value="PAS"/>
    <property type="match status" value="2"/>
</dbReference>
<dbReference type="SMART" id="SM00091">
    <property type="entry name" value="PAS"/>
    <property type="match status" value="2"/>
</dbReference>
<dbReference type="Proteomes" id="UP000287156">
    <property type="component" value="Unassembled WGS sequence"/>
</dbReference>
<evidence type="ECO:0000259" key="4">
    <source>
        <dbReference type="PROSITE" id="PS50887"/>
    </source>
</evidence>
<dbReference type="Gene3D" id="3.30.450.20">
    <property type="entry name" value="PAS domain"/>
    <property type="match status" value="2"/>
</dbReference>